<accession>A0A3T1D0A6</accession>
<evidence type="ECO:0000256" key="3">
    <source>
        <dbReference type="ARBA" id="ARBA00023002"/>
    </source>
</evidence>
<organism evidence="6 7">
    <name type="scientific">Cohnella abietis</name>
    <dbReference type="NCBI Taxonomy" id="2507935"/>
    <lineage>
        <taxon>Bacteria</taxon>
        <taxon>Bacillati</taxon>
        <taxon>Bacillota</taxon>
        <taxon>Bacilli</taxon>
        <taxon>Bacillales</taxon>
        <taxon>Paenibacillaceae</taxon>
        <taxon>Cohnella</taxon>
    </lineage>
</organism>
<keyword evidence="7" id="KW-1185">Reference proteome</keyword>
<evidence type="ECO:0008006" key="8">
    <source>
        <dbReference type="Google" id="ProtNLM"/>
    </source>
</evidence>
<evidence type="ECO:0000256" key="4">
    <source>
        <dbReference type="ARBA" id="ARBA00023004"/>
    </source>
</evidence>
<evidence type="ECO:0000256" key="2">
    <source>
        <dbReference type="ARBA" id="ARBA00022723"/>
    </source>
</evidence>
<dbReference type="InterPro" id="IPR039650">
    <property type="entry name" value="HdrA-like"/>
</dbReference>
<evidence type="ECO:0000256" key="5">
    <source>
        <dbReference type="ARBA" id="ARBA00023014"/>
    </source>
</evidence>
<gene>
    <name evidence="6" type="ORF">KCTCHS21_09320</name>
</gene>
<name>A0A3T1D0A6_9BACL</name>
<dbReference type="PANTHER" id="PTHR43498">
    <property type="entry name" value="FERREDOXIN:COB-COM HETERODISULFIDE REDUCTASE SUBUNIT A"/>
    <property type="match status" value="1"/>
</dbReference>
<dbReference type="PANTHER" id="PTHR43498:SF1">
    <property type="entry name" value="COB--COM HETERODISULFIDE REDUCTASE IRON-SULFUR SUBUNIT A"/>
    <property type="match status" value="1"/>
</dbReference>
<evidence type="ECO:0000313" key="6">
    <source>
        <dbReference type="EMBL" id="BBI31533.1"/>
    </source>
</evidence>
<dbReference type="GO" id="GO:0016491">
    <property type="term" value="F:oxidoreductase activity"/>
    <property type="evidence" value="ECO:0007669"/>
    <property type="project" value="UniProtKB-KW"/>
</dbReference>
<reference evidence="6 7" key="1">
    <citation type="submission" date="2019-01" db="EMBL/GenBank/DDBJ databases">
        <title>Complete genome sequence of Cohnella hallensis HS21 isolated from Korean fir (Abies koreana) rhizospheric soil.</title>
        <authorList>
            <person name="Jiang L."/>
            <person name="Kang S.W."/>
            <person name="Kim S."/>
            <person name="Jung J."/>
            <person name="Kim C.Y."/>
            <person name="Kim D.H."/>
            <person name="Kim S.W."/>
            <person name="Lee J."/>
        </authorList>
    </citation>
    <scope>NUCLEOTIDE SEQUENCE [LARGE SCALE GENOMIC DNA]</scope>
    <source>
        <strain evidence="6 7">HS21</strain>
    </source>
</reference>
<proteinExistence type="predicted"/>
<dbReference type="GO" id="GO:0046872">
    <property type="term" value="F:metal ion binding"/>
    <property type="evidence" value="ECO:0007669"/>
    <property type="project" value="UniProtKB-KW"/>
</dbReference>
<dbReference type="OrthoDB" id="9777740at2"/>
<dbReference type="InterPro" id="IPR036188">
    <property type="entry name" value="FAD/NAD-bd_sf"/>
</dbReference>
<keyword evidence="1" id="KW-0004">4Fe-4S</keyword>
<keyword evidence="2" id="KW-0479">Metal-binding</keyword>
<dbReference type="Pfam" id="PF12831">
    <property type="entry name" value="FAD_oxidored"/>
    <property type="match status" value="1"/>
</dbReference>
<keyword evidence="5" id="KW-0411">Iron-sulfur</keyword>
<dbReference type="KEGG" id="cohn:KCTCHS21_09320"/>
<dbReference type="Proteomes" id="UP000289856">
    <property type="component" value="Chromosome"/>
</dbReference>
<dbReference type="Gene3D" id="3.50.50.60">
    <property type="entry name" value="FAD/NAD(P)-binding domain"/>
    <property type="match status" value="1"/>
</dbReference>
<dbReference type="SUPFAM" id="SSF51905">
    <property type="entry name" value="FAD/NAD(P)-binding domain"/>
    <property type="match status" value="1"/>
</dbReference>
<keyword evidence="4" id="KW-0408">Iron</keyword>
<sequence length="620" mass="69353">MLFRRLTRSSLLILAFLILLPQSQSFGESYRTYLKPLTIKSTKTIKPTYDVIVAGTDPEGIVAAISAARNNLKVLLVDGKNRRKLGGLMTLGWLNTLDLNKSPVVNKKYPSPYLNGGIFQEWFNLIEGTSFDVERATNAFHNLTLSEPNIDILMNVKVMQPVVANNAVTGMRIVKEDGKEINVNAVSIIDATQDADIAAAAGAPFTWGWKDIGEPNAQMAVTLVFKLSGVTDAIWQELSHKVGSDSRSIWGYKEVKKYQSSNPTRVKMRGLNIGREDNGTILINSMQIYGVNPLDPASVQEGMRIGAKEAPLIVDYLKKNYKGFRKLKYAGVAPELYIRESRHIEGEYRLTMADLMNNRDQWDAIAYGSYEVDIQSIAYNIGGSVVMHPMQYGVPFRSIVPKKVDGLLVVGRSASFDTLPHGSARVIPLGMATGEAAGVAAKLAKERKLTFRQLSKSKESIEELQNRLTKQGMDLRVRPFEKPEYMKGSAYPGLLTAVSLYVATGGYENAWKLDEPAKKKKLANIINRLKKMYPDKFPNKQSFDHSTKEEPISLDLLTSRITEVAGMTHKGGSSTDFMLRSKWLNKKTLDEIKNKDRLTVGELYKLIRDFMDYYLHVTFK</sequence>
<keyword evidence="3" id="KW-0560">Oxidoreductase</keyword>
<dbReference type="AlphaFoldDB" id="A0A3T1D0A6"/>
<dbReference type="GO" id="GO:0051539">
    <property type="term" value="F:4 iron, 4 sulfur cluster binding"/>
    <property type="evidence" value="ECO:0007669"/>
    <property type="project" value="UniProtKB-KW"/>
</dbReference>
<evidence type="ECO:0000313" key="7">
    <source>
        <dbReference type="Proteomes" id="UP000289856"/>
    </source>
</evidence>
<evidence type="ECO:0000256" key="1">
    <source>
        <dbReference type="ARBA" id="ARBA00022485"/>
    </source>
</evidence>
<protein>
    <recommendedName>
        <fullName evidence="8">FAD-dependent oxidoreductase</fullName>
    </recommendedName>
</protein>
<dbReference type="EMBL" id="AP019400">
    <property type="protein sequence ID" value="BBI31533.1"/>
    <property type="molecule type" value="Genomic_DNA"/>
</dbReference>